<protein>
    <submittedName>
        <fullName evidence="5">TetR/AcrR family transcriptional regulator</fullName>
    </submittedName>
</protein>
<dbReference type="AlphaFoldDB" id="A0A268S0V7"/>
<sequence>MYDNILNVAEKLFMQQGYQATSTRQIADTLGITQPNLYYYFKKKEEIYYHVMLRLATEVSGKLERMSSNKQQPFEEKIRNMVYYLQQRHPFNLFMMLHDIQHTLSPDIADKLFVLWTTSYKKPFIELLKGSKLHLRSTIDPEFAVSQLFISISSYFHAPQKEGQIDRAIDLFLYGILDE</sequence>
<dbReference type="PROSITE" id="PS01081">
    <property type="entry name" value="HTH_TETR_1"/>
    <property type="match status" value="1"/>
</dbReference>
<gene>
    <name evidence="5" type="ORF">CHH61_10370</name>
</gene>
<dbReference type="Gene3D" id="1.10.10.60">
    <property type="entry name" value="Homeodomain-like"/>
    <property type="match status" value="1"/>
</dbReference>
<dbReference type="InterPro" id="IPR050624">
    <property type="entry name" value="HTH-type_Tx_Regulator"/>
</dbReference>
<dbReference type="PANTHER" id="PTHR43479">
    <property type="entry name" value="ACREF/ENVCD OPERON REPRESSOR-RELATED"/>
    <property type="match status" value="1"/>
</dbReference>
<dbReference type="PRINTS" id="PR00455">
    <property type="entry name" value="HTHTETR"/>
</dbReference>
<dbReference type="Pfam" id="PF00440">
    <property type="entry name" value="TetR_N"/>
    <property type="match status" value="1"/>
</dbReference>
<evidence type="ECO:0000313" key="6">
    <source>
        <dbReference type="Proteomes" id="UP000216133"/>
    </source>
</evidence>
<accession>A0A268S0V7</accession>
<evidence type="ECO:0000256" key="2">
    <source>
        <dbReference type="ARBA" id="ARBA00023125"/>
    </source>
</evidence>
<name>A0A268S0V7_SHOCL</name>
<dbReference type="EMBL" id="NPBS01000045">
    <property type="protein sequence ID" value="PAF26087.1"/>
    <property type="molecule type" value="Genomic_DNA"/>
</dbReference>
<evidence type="ECO:0000259" key="4">
    <source>
        <dbReference type="PROSITE" id="PS50977"/>
    </source>
</evidence>
<evidence type="ECO:0000256" key="3">
    <source>
        <dbReference type="PROSITE-ProRule" id="PRU00335"/>
    </source>
</evidence>
<dbReference type="Gene3D" id="1.10.357.10">
    <property type="entry name" value="Tetracycline Repressor, domain 2"/>
    <property type="match status" value="1"/>
</dbReference>
<dbReference type="PROSITE" id="PS50977">
    <property type="entry name" value="HTH_TETR_2"/>
    <property type="match status" value="1"/>
</dbReference>
<dbReference type="InterPro" id="IPR009057">
    <property type="entry name" value="Homeodomain-like_sf"/>
</dbReference>
<dbReference type="SUPFAM" id="SSF46689">
    <property type="entry name" value="Homeodomain-like"/>
    <property type="match status" value="1"/>
</dbReference>
<dbReference type="PANTHER" id="PTHR43479:SF11">
    <property type="entry name" value="ACREF_ENVCD OPERON REPRESSOR-RELATED"/>
    <property type="match status" value="1"/>
</dbReference>
<evidence type="ECO:0000256" key="1">
    <source>
        <dbReference type="ARBA" id="ARBA00022491"/>
    </source>
</evidence>
<reference evidence="5 6" key="1">
    <citation type="submission" date="2017-07" db="EMBL/GenBank/DDBJ databases">
        <title>Isolation and whole genome analysis of endospore-forming bacteria from heroin.</title>
        <authorList>
            <person name="Kalinowski J."/>
            <person name="Ahrens B."/>
            <person name="Al-Dilaimi A."/>
            <person name="Winkler A."/>
            <person name="Wibberg D."/>
            <person name="Schleenbecker U."/>
            <person name="Ruckert C."/>
            <person name="Wolfel R."/>
            <person name="Grass G."/>
        </authorList>
    </citation>
    <scope>NUCLEOTIDE SEQUENCE [LARGE SCALE GENOMIC DNA]</scope>
    <source>
        <strain evidence="5 6">7523-2</strain>
    </source>
</reference>
<dbReference type="RefSeq" id="WP_062750305.1">
    <property type="nucleotide sequence ID" value="NZ_CP155469.1"/>
</dbReference>
<feature type="domain" description="HTH tetR-type" evidence="4">
    <location>
        <begin position="1"/>
        <end position="59"/>
    </location>
</feature>
<comment type="caution">
    <text evidence="5">The sequence shown here is derived from an EMBL/GenBank/DDBJ whole genome shotgun (WGS) entry which is preliminary data.</text>
</comment>
<organism evidence="5 6">
    <name type="scientific">Shouchella clausii</name>
    <name type="common">Alkalihalobacillus clausii</name>
    <dbReference type="NCBI Taxonomy" id="79880"/>
    <lineage>
        <taxon>Bacteria</taxon>
        <taxon>Bacillati</taxon>
        <taxon>Bacillota</taxon>
        <taxon>Bacilli</taxon>
        <taxon>Bacillales</taxon>
        <taxon>Bacillaceae</taxon>
        <taxon>Shouchella</taxon>
    </lineage>
</organism>
<proteinExistence type="predicted"/>
<dbReference type="Proteomes" id="UP000216133">
    <property type="component" value="Unassembled WGS sequence"/>
</dbReference>
<dbReference type="GO" id="GO:0003677">
    <property type="term" value="F:DNA binding"/>
    <property type="evidence" value="ECO:0007669"/>
    <property type="project" value="UniProtKB-UniRule"/>
</dbReference>
<evidence type="ECO:0000313" key="5">
    <source>
        <dbReference type="EMBL" id="PAF26087.1"/>
    </source>
</evidence>
<feature type="DNA-binding region" description="H-T-H motif" evidence="3">
    <location>
        <begin position="22"/>
        <end position="41"/>
    </location>
</feature>
<dbReference type="InterPro" id="IPR001647">
    <property type="entry name" value="HTH_TetR"/>
</dbReference>
<keyword evidence="2 3" id="KW-0238">DNA-binding</keyword>
<keyword evidence="1" id="KW-0678">Repressor</keyword>
<dbReference type="InterPro" id="IPR023772">
    <property type="entry name" value="DNA-bd_HTH_TetR-type_CS"/>
</dbReference>